<dbReference type="InterPro" id="IPR036390">
    <property type="entry name" value="WH_DNA-bd_sf"/>
</dbReference>
<keyword evidence="2" id="KW-0805">Transcription regulation</keyword>
<feature type="domain" description="HTH deoR-type" evidence="5">
    <location>
        <begin position="8"/>
        <end position="63"/>
    </location>
</feature>
<dbReference type="SMART" id="SM01134">
    <property type="entry name" value="DeoRC"/>
    <property type="match status" value="1"/>
</dbReference>
<comment type="caution">
    <text evidence="6">The sequence shown here is derived from an EMBL/GenBank/DDBJ whole genome shotgun (WGS) entry which is preliminary data.</text>
</comment>
<dbReference type="InterPro" id="IPR001034">
    <property type="entry name" value="DeoR_HTH"/>
</dbReference>
<dbReference type="Pfam" id="PF00455">
    <property type="entry name" value="DeoRC"/>
    <property type="match status" value="1"/>
</dbReference>
<dbReference type="OrthoDB" id="5685843at2"/>
<dbReference type="Proteomes" id="UP000231070">
    <property type="component" value="Unassembled WGS sequence"/>
</dbReference>
<evidence type="ECO:0000313" key="7">
    <source>
        <dbReference type="Proteomes" id="UP000231070"/>
    </source>
</evidence>
<keyword evidence="3" id="KW-0238">DNA-binding</keyword>
<dbReference type="PANTHER" id="PTHR30363:SF4">
    <property type="entry name" value="GLYCEROL-3-PHOSPHATE REGULON REPRESSOR"/>
    <property type="match status" value="1"/>
</dbReference>
<dbReference type="RefSeq" id="WP_100079458.1">
    <property type="nucleotide sequence ID" value="NZ_NQVN01000002.1"/>
</dbReference>
<proteinExistence type="predicted"/>
<dbReference type="InterPro" id="IPR018356">
    <property type="entry name" value="Tscrpt_reg_HTH_DeoR_CS"/>
</dbReference>
<dbReference type="PRINTS" id="PR00037">
    <property type="entry name" value="HTHLACR"/>
</dbReference>
<evidence type="ECO:0000313" key="6">
    <source>
        <dbReference type="EMBL" id="PIP00121.1"/>
    </source>
</evidence>
<name>A0A2G9X182_9HYPH</name>
<dbReference type="PROSITE" id="PS00894">
    <property type="entry name" value="HTH_DEOR_1"/>
    <property type="match status" value="1"/>
</dbReference>
<sequence length="274" mass="29760">MSRGPSVKDNRLSAIRHYLFEKTSASIHEIAEAVGASLPTVRRDLLTLETEGAVHRTHGGARIADSAGIEAAFEVREQTCIAAKRAIGLAAYADLRPDMSVFLAAGTTVLQVARRIRMNPLPLSVFTNCLAVAQVLTDIRDVQVTLLGGRLRSRNASVLGALAESMLERLWFDQLFLGASTVGDDGCTYTMDEDEARLNEKMITRAARTTVLADASKFGPRATYKVTPLDERLDLITDDSLSVAWLEKLDRAGCRTRTVGLDVDEAIKQDGNAA</sequence>
<organism evidence="6 7">
    <name type="scientific">Pleomorphomonas carboxyditropha</name>
    <dbReference type="NCBI Taxonomy" id="2023338"/>
    <lineage>
        <taxon>Bacteria</taxon>
        <taxon>Pseudomonadati</taxon>
        <taxon>Pseudomonadota</taxon>
        <taxon>Alphaproteobacteria</taxon>
        <taxon>Hyphomicrobiales</taxon>
        <taxon>Pleomorphomonadaceae</taxon>
        <taxon>Pleomorphomonas</taxon>
    </lineage>
</organism>
<evidence type="ECO:0000256" key="4">
    <source>
        <dbReference type="ARBA" id="ARBA00023163"/>
    </source>
</evidence>
<dbReference type="InterPro" id="IPR014036">
    <property type="entry name" value="DeoR-like_C"/>
</dbReference>
<dbReference type="Gene3D" id="3.40.50.1360">
    <property type="match status" value="1"/>
</dbReference>
<dbReference type="PANTHER" id="PTHR30363">
    <property type="entry name" value="HTH-TYPE TRANSCRIPTIONAL REGULATOR SRLR-RELATED"/>
    <property type="match status" value="1"/>
</dbReference>
<evidence type="ECO:0000256" key="3">
    <source>
        <dbReference type="ARBA" id="ARBA00023125"/>
    </source>
</evidence>
<accession>A0A2G9X182</accession>
<dbReference type="SMART" id="SM00420">
    <property type="entry name" value="HTH_DEOR"/>
    <property type="match status" value="1"/>
</dbReference>
<dbReference type="InterPro" id="IPR050313">
    <property type="entry name" value="Carb_Metab_HTH_regulators"/>
</dbReference>
<keyword evidence="1" id="KW-0678">Repressor</keyword>
<dbReference type="GO" id="GO:0003677">
    <property type="term" value="F:DNA binding"/>
    <property type="evidence" value="ECO:0007669"/>
    <property type="project" value="UniProtKB-KW"/>
</dbReference>
<keyword evidence="7" id="KW-1185">Reference proteome</keyword>
<reference evidence="6 7" key="1">
    <citation type="submission" date="2017-08" db="EMBL/GenBank/DDBJ databases">
        <title>Pleomorphomonas carboxidotrophicus sp. nov., a new mesophilic hydrogenogenic carboxidotroph.</title>
        <authorList>
            <person name="Esquivel-Elizondo S."/>
            <person name="Krajmalnik-Brown R."/>
            <person name="Maldonado J."/>
        </authorList>
    </citation>
    <scope>NUCLEOTIDE SEQUENCE [LARGE SCALE GENOMIC DNA]</scope>
    <source>
        <strain evidence="6 7">SVCO-16</strain>
    </source>
</reference>
<gene>
    <name evidence="6" type="ORF">CJ014_05110</name>
</gene>
<keyword evidence="4" id="KW-0804">Transcription</keyword>
<dbReference type="AlphaFoldDB" id="A0A2G9X182"/>
<dbReference type="PROSITE" id="PS51000">
    <property type="entry name" value="HTH_DEOR_2"/>
    <property type="match status" value="1"/>
</dbReference>
<dbReference type="InterPro" id="IPR037171">
    <property type="entry name" value="NagB/RpiA_transferase-like"/>
</dbReference>
<dbReference type="SUPFAM" id="SSF100950">
    <property type="entry name" value="NagB/RpiA/CoA transferase-like"/>
    <property type="match status" value="1"/>
</dbReference>
<dbReference type="GO" id="GO:0003700">
    <property type="term" value="F:DNA-binding transcription factor activity"/>
    <property type="evidence" value="ECO:0007669"/>
    <property type="project" value="InterPro"/>
</dbReference>
<dbReference type="SUPFAM" id="SSF46785">
    <property type="entry name" value="Winged helix' DNA-binding domain"/>
    <property type="match status" value="1"/>
</dbReference>
<dbReference type="Pfam" id="PF08220">
    <property type="entry name" value="HTH_DeoR"/>
    <property type="match status" value="1"/>
</dbReference>
<dbReference type="EMBL" id="NQVN01000002">
    <property type="protein sequence ID" value="PIP00121.1"/>
    <property type="molecule type" value="Genomic_DNA"/>
</dbReference>
<protein>
    <submittedName>
        <fullName evidence="6">DeoR family transcriptional regulator</fullName>
    </submittedName>
</protein>
<evidence type="ECO:0000259" key="5">
    <source>
        <dbReference type="PROSITE" id="PS51000"/>
    </source>
</evidence>
<evidence type="ECO:0000256" key="1">
    <source>
        <dbReference type="ARBA" id="ARBA00022491"/>
    </source>
</evidence>
<evidence type="ECO:0000256" key="2">
    <source>
        <dbReference type="ARBA" id="ARBA00023015"/>
    </source>
</evidence>